<reference evidence="11" key="2">
    <citation type="journal article" date="2021" name="Sci. Data">
        <title>Chromosome-scale genome sequencing, assembly and annotation of six genomes from subfamily Leishmaniinae.</title>
        <authorList>
            <person name="Almutairi H."/>
            <person name="Urbaniak M.D."/>
            <person name="Bates M.D."/>
            <person name="Jariyapan N."/>
            <person name="Kwakye-Nuako G."/>
            <person name="Thomaz Soccol V."/>
            <person name="Al-Salem W.S."/>
            <person name="Dillon R.J."/>
            <person name="Bates P.A."/>
            <person name="Gatherer D."/>
        </authorList>
    </citation>
    <scope>NUCLEOTIDE SEQUENCE [LARGE SCALE GENOMIC DNA]</scope>
</reference>
<evidence type="ECO:0000256" key="3">
    <source>
        <dbReference type="ARBA" id="ARBA00022475"/>
    </source>
</evidence>
<dbReference type="GO" id="GO:0015203">
    <property type="term" value="F:polyamine transmembrane transporter activity"/>
    <property type="evidence" value="ECO:0007669"/>
    <property type="project" value="UniProtKB-ARBA"/>
</dbReference>
<evidence type="ECO:0000256" key="7">
    <source>
        <dbReference type="ARBA" id="ARBA00024041"/>
    </source>
</evidence>
<keyword evidence="11" id="KW-1185">Reference proteome</keyword>
<feature type="transmembrane region" description="Helical" evidence="9">
    <location>
        <begin position="345"/>
        <end position="371"/>
    </location>
</feature>
<dbReference type="FunFam" id="1.20.1740.10:FF:000041">
    <property type="entry name" value="Amino acid permease, putative"/>
    <property type="match status" value="1"/>
</dbReference>
<comment type="subcellular location">
    <subcellularLocation>
        <location evidence="1">Cell membrane</location>
        <topology evidence="1">Multi-pass membrane protein</topology>
    </subcellularLocation>
</comment>
<reference evidence="11" key="1">
    <citation type="journal article" date="2021" name="Microbiol. Resour. Announc.">
        <title>LGAAP: Leishmaniinae Genome Assembly and Annotation Pipeline.</title>
        <authorList>
            <person name="Almutairi H."/>
            <person name="Urbaniak M.D."/>
            <person name="Bates M.D."/>
            <person name="Jariyapan N."/>
            <person name="Kwakye-Nuako G."/>
            <person name="Thomaz-Soccol V."/>
            <person name="Al-Salem W.S."/>
            <person name="Dillon R.J."/>
            <person name="Bates P.A."/>
            <person name="Gatherer D."/>
        </authorList>
    </citation>
    <scope>NUCLEOTIDE SEQUENCE [LARGE SCALE GENOMIC DNA]</scope>
</reference>
<dbReference type="Gene3D" id="1.20.1740.10">
    <property type="entry name" value="Amino acid/polyamine transporter I"/>
    <property type="match status" value="1"/>
</dbReference>
<dbReference type="PANTHER" id="PTHR45826">
    <property type="entry name" value="POLYAMINE TRANSPORTER PUT1"/>
    <property type="match status" value="1"/>
</dbReference>
<dbReference type="Proteomes" id="UP000673552">
    <property type="component" value="Unassembled WGS sequence"/>
</dbReference>
<evidence type="ECO:0000256" key="6">
    <source>
        <dbReference type="ARBA" id="ARBA00023136"/>
    </source>
</evidence>
<keyword evidence="3" id="KW-1003">Cell membrane</keyword>
<evidence type="ECO:0000313" key="11">
    <source>
        <dbReference type="Proteomes" id="UP000673552"/>
    </source>
</evidence>
<evidence type="ECO:0000256" key="4">
    <source>
        <dbReference type="ARBA" id="ARBA00022692"/>
    </source>
</evidence>
<dbReference type="OrthoDB" id="5982228at2759"/>
<feature type="transmembrane region" description="Helical" evidence="9">
    <location>
        <begin position="417"/>
        <end position="439"/>
    </location>
</feature>
<evidence type="ECO:0000256" key="2">
    <source>
        <dbReference type="ARBA" id="ARBA00022448"/>
    </source>
</evidence>
<gene>
    <name evidence="10" type="ORF">LSCM1_04833</name>
</gene>
<feature type="transmembrane region" description="Helical" evidence="9">
    <location>
        <begin position="112"/>
        <end position="134"/>
    </location>
</feature>
<feature type="transmembrane region" description="Helical" evidence="9">
    <location>
        <begin position="297"/>
        <end position="319"/>
    </location>
</feature>
<dbReference type="PANTHER" id="PTHR45826:SF7">
    <property type="entry name" value="ACID TRANSPORTER, PUTATIVE-RELATED"/>
    <property type="match status" value="1"/>
</dbReference>
<accession>A0A836KQN4</accession>
<protein>
    <recommendedName>
        <fullName evidence="12">Amino acid permease</fullName>
    </recommendedName>
</protein>
<dbReference type="RefSeq" id="XP_067180094.1">
    <property type="nucleotide sequence ID" value="XM_067322321.1"/>
</dbReference>
<dbReference type="InterPro" id="IPR044566">
    <property type="entry name" value="RMV1-like"/>
</dbReference>
<feature type="compositionally biased region" description="Low complexity" evidence="8">
    <location>
        <begin position="725"/>
        <end position="740"/>
    </location>
</feature>
<proteinExistence type="inferred from homology"/>
<dbReference type="KEGG" id="lmat:92514833"/>
<dbReference type="InterPro" id="IPR002293">
    <property type="entry name" value="AA/rel_permease1"/>
</dbReference>
<keyword evidence="4 9" id="KW-0812">Transmembrane</keyword>
<feature type="transmembrane region" description="Helical" evidence="9">
    <location>
        <begin position="146"/>
        <end position="173"/>
    </location>
</feature>
<dbReference type="EMBL" id="JAFEUZ010000014">
    <property type="protein sequence ID" value="KAG5483291.1"/>
    <property type="molecule type" value="Genomic_DNA"/>
</dbReference>
<keyword evidence="6 9" id="KW-0472">Membrane</keyword>
<evidence type="ECO:0000256" key="1">
    <source>
        <dbReference type="ARBA" id="ARBA00004651"/>
    </source>
</evidence>
<evidence type="ECO:0008006" key="12">
    <source>
        <dbReference type="Google" id="ProtNLM"/>
    </source>
</evidence>
<dbReference type="Pfam" id="PF13520">
    <property type="entry name" value="AA_permease_2"/>
    <property type="match status" value="1"/>
</dbReference>
<feature type="compositionally biased region" description="Basic and acidic residues" evidence="8">
    <location>
        <begin position="1"/>
        <end position="14"/>
    </location>
</feature>
<feature type="region of interest" description="Disordered" evidence="8">
    <location>
        <begin position="1"/>
        <end position="44"/>
    </location>
</feature>
<dbReference type="GeneID" id="92514833"/>
<evidence type="ECO:0000256" key="5">
    <source>
        <dbReference type="ARBA" id="ARBA00022989"/>
    </source>
</evidence>
<evidence type="ECO:0000256" key="9">
    <source>
        <dbReference type="SAM" id="Phobius"/>
    </source>
</evidence>
<feature type="transmembrane region" description="Helical" evidence="9">
    <location>
        <begin position="80"/>
        <end position="100"/>
    </location>
</feature>
<name>A0A836KQN4_9TRYP</name>
<feature type="transmembrane region" description="Helical" evidence="9">
    <location>
        <begin position="222"/>
        <end position="243"/>
    </location>
</feature>
<dbReference type="GO" id="GO:0005886">
    <property type="term" value="C:plasma membrane"/>
    <property type="evidence" value="ECO:0007669"/>
    <property type="project" value="UniProtKB-SubCell"/>
</dbReference>
<keyword evidence="5 9" id="KW-1133">Transmembrane helix</keyword>
<sequence>MRHVPERSAARDDADAANGSSLGVGGMDNEKKPPTPPNGTSDRSYRHVELIFHPELRRTKEVIRRPEWVRRAGECVAHRGSLSAVALFGIMFANCVGGGYGFEDGIGSAGPLITLIVCGILPWMWAFPTGLAVAELSTAVPSNSGVLMWTNAAFPPFMSFLCILATVFITFIGNATYPNLTAEYAQQLGSLQVAPVVGVKVGVVVLCCILNCVGVEIVGNSSIILCIITILPFMLLTLIQLFSKGFNKAVLHVDVKHVKWADFFSIISWNYANIENAGAVVEEVANPRKAFPKAMTMLMLSTYVGYVMPMLAGVSAMGVGQDYSQWQAGHWPEVAKVIAGDWLKYMLFVGALLSGIGFTLTSMCCTSRLLAGMGTMQMFPKKISRVIGYYHPRLGTPIPAILINAVVTLAFSVTMDFTSVVSLCQSIYCLRMLLIYASLVKLRIDYPNLPRPYALPFSTWKTALVLLPAAAFSLMASIVSAMTSFGIGMALVGFVVVGSGVSWLYCRIFARDGFQGVIVQCEGSSGDDAEAGANGVSLSEGVFYADGELNDGHPVEDLLLGILPMPPVATEPVMSVTPPRGRGGSPSEPHMHRSMANLDAISSCAGEEMIGVESPAPNVAGADVVFLSSSSSAAHAAASGATGRSPILSFSNYKVPTSTGAAMRHHRRTRSLDAGGGEESGEEIDIVPMERSGGGSTSPVAGPSAQVLSASQQPLAVSPLQVHLRTPAANSRSSSRAPTPDSGCRSPELTSAVHMNAMRKPPPPPVYP</sequence>
<organism evidence="10 11">
    <name type="scientific">Leishmania martiniquensis</name>
    <dbReference type="NCBI Taxonomy" id="1580590"/>
    <lineage>
        <taxon>Eukaryota</taxon>
        <taxon>Discoba</taxon>
        <taxon>Euglenozoa</taxon>
        <taxon>Kinetoplastea</taxon>
        <taxon>Metakinetoplastina</taxon>
        <taxon>Trypanosomatida</taxon>
        <taxon>Trypanosomatidae</taxon>
        <taxon>Leishmaniinae</taxon>
        <taxon>Leishmania</taxon>
    </lineage>
</organism>
<feature type="region of interest" description="Disordered" evidence="8">
    <location>
        <begin position="724"/>
        <end position="768"/>
    </location>
</feature>
<feature type="transmembrane region" description="Helical" evidence="9">
    <location>
        <begin position="392"/>
        <end position="411"/>
    </location>
</feature>
<comment type="caution">
    <text evidence="10">The sequence shown here is derived from an EMBL/GenBank/DDBJ whole genome shotgun (WGS) entry which is preliminary data.</text>
</comment>
<evidence type="ECO:0000313" key="10">
    <source>
        <dbReference type="EMBL" id="KAG5483291.1"/>
    </source>
</evidence>
<dbReference type="AlphaFoldDB" id="A0A836KQN4"/>
<evidence type="ECO:0000256" key="8">
    <source>
        <dbReference type="SAM" id="MobiDB-lite"/>
    </source>
</evidence>
<feature type="transmembrane region" description="Helical" evidence="9">
    <location>
        <begin position="460"/>
        <end position="479"/>
    </location>
</feature>
<feature type="region of interest" description="Disordered" evidence="8">
    <location>
        <begin position="658"/>
        <end position="711"/>
    </location>
</feature>
<feature type="transmembrane region" description="Helical" evidence="9">
    <location>
        <begin position="193"/>
        <end position="215"/>
    </location>
</feature>
<keyword evidence="2" id="KW-0813">Transport</keyword>
<feature type="transmembrane region" description="Helical" evidence="9">
    <location>
        <begin position="485"/>
        <end position="506"/>
    </location>
</feature>
<comment type="similarity">
    <text evidence="7">Belongs to the amino acid-polyamine-organocation (APC) superfamily. Polyamine:cation symporter (PHS) (TC 2.A.3.12) family.</text>
</comment>